<keyword evidence="1" id="KW-0812">Transmembrane</keyword>
<dbReference type="OrthoDB" id="1904110at2759"/>
<dbReference type="PANTHER" id="PTHR33564">
    <property type="entry name" value="TRANSMEMBRANE PROTEIN"/>
    <property type="match status" value="1"/>
</dbReference>
<dbReference type="AlphaFoldDB" id="A0A834GZK2"/>
<evidence type="ECO:0000313" key="2">
    <source>
        <dbReference type="EMBL" id="KAF7145566.1"/>
    </source>
</evidence>
<name>A0A834GZK2_RHOSS</name>
<feature type="transmembrane region" description="Helical" evidence="1">
    <location>
        <begin position="6"/>
        <end position="27"/>
    </location>
</feature>
<sequence>MDNCSMGAGFIAVFAVSGSVVLLAHQLHKRLLSDFMKKMEFELVASPKCHSKKVRFSEDIVVLELSSKNKWYLEKHPSKLADQNSMITSLTAEKELGSMPLNRQVLYKGILKYRTNKGIRKNMISN</sequence>
<dbReference type="PANTHER" id="PTHR33564:SF8">
    <property type="entry name" value="TRANSMEMBRANE PROTEIN"/>
    <property type="match status" value="1"/>
</dbReference>
<keyword evidence="3" id="KW-1185">Reference proteome</keyword>
<gene>
    <name evidence="2" type="ORF">RHSIM_Rhsim04G0135100</name>
</gene>
<keyword evidence="1" id="KW-0472">Membrane</keyword>
<accession>A0A834GZK2</accession>
<evidence type="ECO:0000256" key="1">
    <source>
        <dbReference type="SAM" id="Phobius"/>
    </source>
</evidence>
<dbReference type="EMBL" id="WJXA01000004">
    <property type="protein sequence ID" value="KAF7145566.1"/>
    <property type="molecule type" value="Genomic_DNA"/>
</dbReference>
<organism evidence="2 3">
    <name type="scientific">Rhododendron simsii</name>
    <name type="common">Sims's rhododendron</name>
    <dbReference type="NCBI Taxonomy" id="118357"/>
    <lineage>
        <taxon>Eukaryota</taxon>
        <taxon>Viridiplantae</taxon>
        <taxon>Streptophyta</taxon>
        <taxon>Embryophyta</taxon>
        <taxon>Tracheophyta</taxon>
        <taxon>Spermatophyta</taxon>
        <taxon>Magnoliopsida</taxon>
        <taxon>eudicotyledons</taxon>
        <taxon>Gunneridae</taxon>
        <taxon>Pentapetalae</taxon>
        <taxon>asterids</taxon>
        <taxon>Ericales</taxon>
        <taxon>Ericaceae</taxon>
        <taxon>Ericoideae</taxon>
        <taxon>Rhodoreae</taxon>
        <taxon>Rhododendron</taxon>
    </lineage>
</organism>
<reference evidence="2" key="1">
    <citation type="submission" date="2019-11" db="EMBL/GenBank/DDBJ databases">
        <authorList>
            <person name="Liu Y."/>
            <person name="Hou J."/>
            <person name="Li T.-Q."/>
            <person name="Guan C.-H."/>
            <person name="Wu X."/>
            <person name="Wu H.-Z."/>
            <person name="Ling F."/>
            <person name="Zhang R."/>
            <person name="Shi X.-G."/>
            <person name="Ren J.-P."/>
            <person name="Chen E.-F."/>
            <person name="Sun J.-M."/>
        </authorList>
    </citation>
    <scope>NUCLEOTIDE SEQUENCE</scope>
    <source>
        <strain evidence="2">Adult_tree_wgs_1</strain>
        <tissue evidence="2">Leaves</tissue>
    </source>
</reference>
<dbReference type="Proteomes" id="UP000626092">
    <property type="component" value="Unassembled WGS sequence"/>
</dbReference>
<comment type="caution">
    <text evidence="2">The sequence shown here is derived from an EMBL/GenBank/DDBJ whole genome shotgun (WGS) entry which is preliminary data.</text>
</comment>
<evidence type="ECO:0000313" key="3">
    <source>
        <dbReference type="Proteomes" id="UP000626092"/>
    </source>
</evidence>
<proteinExistence type="predicted"/>
<keyword evidence="1" id="KW-1133">Transmembrane helix</keyword>
<protein>
    <submittedName>
        <fullName evidence="2">Uncharacterized protein</fullName>
    </submittedName>
</protein>